<dbReference type="Gene3D" id="3.30.43.10">
    <property type="entry name" value="Uridine Diphospho-n-acetylenolpyruvylglucosamine Reductase, domain 2"/>
    <property type="match status" value="1"/>
</dbReference>
<keyword evidence="3" id="KW-0479">Metal-binding</keyword>
<dbReference type="InterPro" id="IPR016167">
    <property type="entry name" value="FAD-bd_PCMH_sub1"/>
</dbReference>
<feature type="domain" description="FAD-binding PCMH-type" evidence="8">
    <location>
        <begin position="20"/>
        <end position="237"/>
    </location>
</feature>
<dbReference type="InterPro" id="IPR004113">
    <property type="entry name" value="FAD-bd_oxidored_4_C"/>
</dbReference>
<dbReference type="InterPro" id="IPR017896">
    <property type="entry name" value="4Fe4S_Fe-S-bd"/>
</dbReference>
<dbReference type="SUPFAM" id="SSF55103">
    <property type="entry name" value="FAD-linked oxidases, C-terminal domain"/>
    <property type="match status" value="1"/>
</dbReference>
<dbReference type="SUPFAM" id="SSF46548">
    <property type="entry name" value="alpha-helical ferredoxin"/>
    <property type="match status" value="1"/>
</dbReference>
<evidence type="ECO:0000259" key="8">
    <source>
        <dbReference type="PROSITE" id="PS51387"/>
    </source>
</evidence>
<dbReference type="PANTHER" id="PTHR11748:SF119">
    <property type="entry name" value="D-2-HYDROXYGLUTARATE DEHYDROGENASE"/>
    <property type="match status" value="1"/>
</dbReference>
<evidence type="ECO:0000256" key="4">
    <source>
        <dbReference type="ARBA" id="ARBA00022827"/>
    </source>
</evidence>
<keyword evidence="10" id="KW-1185">Reference proteome</keyword>
<dbReference type="InterPro" id="IPR016171">
    <property type="entry name" value="Vanillyl_alc_oxidase_C-sub2"/>
</dbReference>
<gene>
    <name evidence="9" type="ORF">QP939_27010</name>
</gene>
<dbReference type="InterPro" id="IPR017900">
    <property type="entry name" value="4Fe4S_Fe_S_CS"/>
</dbReference>
<organism evidence="9 10">
    <name type="scientific">Amycolatopsis nalaikhensis</name>
    <dbReference type="NCBI Taxonomy" id="715472"/>
    <lineage>
        <taxon>Bacteria</taxon>
        <taxon>Bacillati</taxon>
        <taxon>Actinomycetota</taxon>
        <taxon>Actinomycetes</taxon>
        <taxon>Pseudonocardiales</taxon>
        <taxon>Pseudonocardiaceae</taxon>
        <taxon>Amycolatopsis</taxon>
    </lineage>
</organism>
<evidence type="ECO:0000313" key="10">
    <source>
        <dbReference type="Proteomes" id="UP001227101"/>
    </source>
</evidence>
<name>A0ABY8XB85_9PSEU</name>
<evidence type="ECO:0000256" key="5">
    <source>
        <dbReference type="ARBA" id="ARBA00023002"/>
    </source>
</evidence>
<evidence type="ECO:0000313" key="9">
    <source>
        <dbReference type="EMBL" id="WIV52613.1"/>
    </source>
</evidence>
<dbReference type="RefSeq" id="WP_285448968.1">
    <property type="nucleotide sequence ID" value="NZ_CP127173.1"/>
</dbReference>
<evidence type="ECO:0000256" key="3">
    <source>
        <dbReference type="ARBA" id="ARBA00022723"/>
    </source>
</evidence>
<evidence type="ECO:0000256" key="6">
    <source>
        <dbReference type="ARBA" id="ARBA00023004"/>
    </source>
</evidence>
<keyword evidence="4" id="KW-0274">FAD</keyword>
<dbReference type="Pfam" id="PF01565">
    <property type="entry name" value="FAD_binding_4"/>
    <property type="match status" value="1"/>
</dbReference>
<dbReference type="Pfam" id="PF02913">
    <property type="entry name" value="FAD-oxidase_C"/>
    <property type="match status" value="1"/>
</dbReference>
<protein>
    <submittedName>
        <fullName evidence="9">FAD-binding and (Fe-S)-binding domain-containing protein</fullName>
    </submittedName>
</protein>
<dbReference type="SUPFAM" id="SSF56176">
    <property type="entry name" value="FAD-binding/transporter-associated domain-like"/>
    <property type="match status" value="1"/>
</dbReference>
<dbReference type="InterPro" id="IPR016169">
    <property type="entry name" value="FAD-bd_PCMH_sub2"/>
</dbReference>
<comment type="cofactor">
    <cofactor evidence="1">
        <name>FAD</name>
        <dbReference type="ChEBI" id="CHEBI:57692"/>
    </cofactor>
</comment>
<dbReference type="Gene3D" id="1.10.45.10">
    <property type="entry name" value="Vanillyl-alcohol Oxidase, Chain A, domain 4"/>
    <property type="match status" value="1"/>
</dbReference>
<reference evidence="9 10" key="1">
    <citation type="submission" date="2023-06" db="EMBL/GenBank/DDBJ databases">
        <authorList>
            <person name="Oyuntsetseg B."/>
            <person name="Kim S.B."/>
        </authorList>
    </citation>
    <scope>NUCLEOTIDE SEQUENCE [LARGE SCALE GENOMIC DNA]</scope>
    <source>
        <strain evidence="9 10">2-2</strain>
    </source>
</reference>
<dbReference type="PROSITE" id="PS00198">
    <property type="entry name" value="4FE4S_FER_1"/>
    <property type="match status" value="1"/>
</dbReference>
<dbReference type="Gene3D" id="3.30.70.2740">
    <property type="match status" value="1"/>
</dbReference>
<keyword evidence="2" id="KW-0285">Flavoprotein</keyword>
<evidence type="ECO:0000256" key="1">
    <source>
        <dbReference type="ARBA" id="ARBA00001974"/>
    </source>
</evidence>
<dbReference type="EMBL" id="CP127173">
    <property type="protein sequence ID" value="WIV52613.1"/>
    <property type="molecule type" value="Genomic_DNA"/>
</dbReference>
<sequence length="913" mass="98363">MEILTDAATLALYTTDASNYRHVPRGVVLPRTVDDVVAAVAAARDRDLPVIARGGGTSVAGNACGPGLVIDTSRHVGGVLSLDPETRLARVLPGTVLDDLQAVAAPHGLRFGPDPSTHSRCTLGGMIGNNACGSHSVAWGRTVDVVRELDVLLYDGTRLRVGRDVPTEGRIFDELRALVRDNLALLRKELSTWPRRVSGYGLEHLLPENGFDVAKALVGSEGTCVTVLEATVELARLPERRVLAVLGFPSDIAAADAVPSILPWSPLTVEGVDAELVAMLPGRAGDLPPGGAWLFVELAGDDPAARARELAASLDLTGFTILDDPAAQRRLWRIREEGAGLATRLADGSEAWPGWEDAAVPPERLGAYLREFKELMRAHGRRSVVYGHYGEGCLHLRLDFDLLSASGVAGFRRFLEEAADLVAAHGGSLSGEHGDGQARSELLSRMYSPEMLDVFARFKAIFDPAGRMNPGILVAPRKVDADLRVRATSPSFEDSVFLGYPEDRGSFGQAMRRCVGVGKCRNTSGGGVMCPSYRATREEQHSTRGRAHLLAEMLNGEVVTDGWRSTEVRDALDLCLSCKGCLSDCPVDVDMATYKAEFLHQHYRRRLRPASHYSMGWLPMWLRLSSRMPRLANAVGQSSLARLVKRLGGIAPERALPSFAPSPFTSSRADLRRKASGERRVVLWPDSFNNYLTPGVLDAAYEVLTAAGYDVVLPDRGVCCGLTWVSTGQLGVARRVLDRTLSVLAPYLEDGYEVAGLEPSCTALFRGDLPALMPGDARAALLASRTFTFAELLARAPIPFAALDVDAITQVHCHQHAVLGFDADESALAAAGVRNTTLDSGCCGLAGNFGFERGHYDVSKAVAEDRMLPAIRAAAPETVVVTDGFSCRTQIEQESGRKPVHLAELLRRALPRS</sequence>
<dbReference type="InterPro" id="IPR016166">
    <property type="entry name" value="FAD-bd_PCMH"/>
</dbReference>
<evidence type="ECO:0000256" key="2">
    <source>
        <dbReference type="ARBA" id="ARBA00022630"/>
    </source>
</evidence>
<keyword evidence="5" id="KW-0560">Oxidoreductase</keyword>
<evidence type="ECO:0000256" key="7">
    <source>
        <dbReference type="ARBA" id="ARBA00023014"/>
    </source>
</evidence>
<dbReference type="InterPro" id="IPR036318">
    <property type="entry name" value="FAD-bd_PCMH-like_sf"/>
</dbReference>
<dbReference type="Pfam" id="PF13183">
    <property type="entry name" value="Fer4_8"/>
    <property type="match status" value="1"/>
</dbReference>
<dbReference type="Proteomes" id="UP001227101">
    <property type="component" value="Chromosome"/>
</dbReference>
<dbReference type="PANTHER" id="PTHR11748">
    <property type="entry name" value="D-LACTATE DEHYDROGENASE"/>
    <property type="match status" value="1"/>
</dbReference>
<proteinExistence type="predicted"/>
<keyword evidence="6" id="KW-0408">Iron</keyword>
<keyword evidence="7" id="KW-0411">Iron-sulfur</keyword>
<accession>A0ABY8XB85</accession>
<dbReference type="Gene3D" id="3.30.465.10">
    <property type="match status" value="1"/>
</dbReference>
<dbReference type="PROSITE" id="PS51387">
    <property type="entry name" value="FAD_PCMH"/>
    <property type="match status" value="1"/>
</dbReference>
<dbReference type="InterPro" id="IPR016164">
    <property type="entry name" value="FAD-linked_Oxase-like_C"/>
</dbReference>
<dbReference type="InterPro" id="IPR006094">
    <property type="entry name" value="Oxid_FAD_bind_N"/>
</dbReference>